<evidence type="ECO:0000313" key="1">
    <source>
        <dbReference type="EMBL" id="MFB9526999.1"/>
    </source>
</evidence>
<dbReference type="EMBL" id="JBHMCE010000003">
    <property type="protein sequence ID" value="MFB9526999.1"/>
    <property type="molecule type" value="Genomic_DNA"/>
</dbReference>
<organism evidence="1 2">
    <name type="scientific">Nonomuraea roseola</name>
    <dbReference type="NCBI Taxonomy" id="46179"/>
    <lineage>
        <taxon>Bacteria</taxon>
        <taxon>Bacillati</taxon>
        <taxon>Actinomycetota</taxon>
        <taxon>Actinomycetes</taxon>
        <taxon>Streptosporangiales</taxon>
        <taxon>Streptosporangiaceae</taxon>
        <taxon>Nonomuraea</taxon>
    </lineage>
</organism>
<evidence type="ECO:0000313" key="2">
    <source>
        <dbReference type="Proteomes" id="UP001589646"/>
    </source>
</evidence>
<protein>
    <recommendedName>
        <fullName evidence="3">WXG100 family type VII secretion target</fullName>
    </recommendedName>
</protein>
<keyword evidence="2" id="KW-1185">Reference proteome</keyword>
<accession>A0ABV5PUV0</accession>
<proteinExistence type="predicted"/>
<dbReference type="Proteomes" id="UP001589646">
    <property type="component" value="Unassembled WGS sequence"/>
</dbReference>
<dbReference type="RefSeq" id="WP_346118532.1">
    <property type="nucleotide sequence ID" value="NZ_BAAAXC010000006.1"/>
</dbReference>
<comment type="caution">
    <text evidence="1">The sequence shown here is derived from an EMBL/GenBank/DDBJ whole genome shotgun (WGS) entry which is preliminary data.</text>
</comment>
<reference evidence="1 2" key="1">
    <citation type="submission" date="2024-09" db="EMBL/GenBank/DDBJ databases">
        <authorList>
            <person name="Sun Q."/>
            <person name="Mori K."/>
        </authorList>
    </citation>
    <scope>NUCLEOTIDE SEQUENCE [LARGE SCALE GENOMIC DNA]</scope>
    <source>
        <strain evidence="1 2">JCM 3323</strain>
    </source>
</reference>
<sequence length="109" mass="11566">MERELLFDDASMSGGAQHLREAGLLLRQHTDALLATVRGSGTTAWGGSGIGMAMEALHDLLDEVCGHLHRNIDLAGAGMDDMAKELRLAEADAVAGAQAIDRARNSREI</sequence>
<name>A0ABV5PUV0_9ACTN</name>
<gene>
    <name evidence="1" type="ORF">ACFFRN_10300</name>
</gene>
<evidence type="ECO:0008006" key="3">
    <source>
        <dbReference type="Google" id="ProtNLM"/>
    </source>
</evidence>